<comment type="catalytic activity">
    <reaction evidence="16">
        <text>UDP-alpha-D-glucuronate + H(+) = UDP-alpha-D-xylose + CO2</text>
        <dbReference type="Rhea" id="RHEA:23916"/>
        <dbReference type="ChEBI" id="CHEBI:15378"/>
        <dbReference type="ChEBI" id="CHEBI:16526"/>
        <dbReference type="ChEBI" id="CHEBI:57632"/>
        <dbReference type="ChEBI" id="CHEBI:58052"/>
        <dbReference type="EC" id="4.1.1.35"/>
    </reaction>
</comment>
<evidence type="ECO:0000256" key="3">
    <source>
        <dbReference type="ARBA" id="ARBA00004496"/>
    </source>
</evidence>
<keyword evidence="9" id="KW-0210">Decarboxylase</keyword>
<dbReference type="Proteomes" id="UP001221413">
    <property type="component" value="Unassembled WGS sequence"/>
</dbReference>
<gene>
    <name evidence="19" type="ORF">Dda_1809</name>
</gene>
<feature type="domain" description="NAD(P)-binding" evidence="18">
    <location>
        <begin position="154"/>
        <end position="481"/>
    </location>
</feature>
<evidence type="ECO:0000256" key="9">
    <source>
        <dbReference type="ARBA" id="ARBA00022793"/>
    </source>
</evidence>
<dbReference type="InterPro" id="IPR016040">
    <property type="entry name" value="NAD(P)-bd_dom"/>
</dbReference>
<dbReference type="InterPro" id="IPR036291">
    <property type="entry name" value="NAD(P)-bd_dom_sf"/>
</dbReference>
<feature type="region of interest" description="Disordered" evidence="17">
    <location>
        <begin position="1"/>
        <end position="100"/>
    </location>
</feature>
<evidence type="ECO:0000256" key="2">
    <source>
        <dbReference type="ARBA" id="ARBA00004447"/>
    </source>
</evidence>
<keyword evidence="15" id="KW-0456">Lyase</keyword>
<comment type="subcellular location">
    <subcellularLocation>
        <location evidence="3">Cytoplasm</location>
    </subcellularLocation>
    <subcellularLocation>
        <location evidence="2">Golgi apparatus</location>
        <location evidence="2">Golgi stack membrane</location>
        <topology evidence="2">Single-pass type II membrane protein</topology>
    </subcellularLocation>
</comment>
<feature type="compositionally biased region" description="Polar residues" evidence="17">
    <location>
        <begin position="1"/>
        <end position="19"/>
    </location>
</feature>
<comment type="pathway">
    <text evidence="4">Nucleotide-sugar biosynthesis; UDP-alpha-D-xylose biosynthesis; UDP-alpha-D-xylose from UDP-alpha-D-glucuronate: step 1/1.</text>
</comment>
<dbReference type="GO" id="GO:0042732">
    <property type="term" value="P:D-xylose metabolic process"/>
    <property type="evidence" value="ECO:0007669"/>
    <property type="project" value="InterPro"/>
</dbReference>
<evidence type="ECO:0000256" key="12">
    <source>
        <dbReference type="ARBA" id="ARBA00023027"/>
    </source>
</evidence>
<evidence type="ECO:0000259" key="18">
    <source>
        <dbReference type="Pfam" id="PF16363"/>
    </source>
</evidence>
<evidence type="ECO:0000256" key="10">
    <source>
        <dbReference type="ARBA" id="ARBA00022968"/>
    </source>
</evidence>
<dbReference type="SUPFAM" id="SSF51735">
    <property type="entry name" value="NAD(P)-binding Rossmann-fold domains"/>
    <property type="match status" value="1"/>
</dbReference>
<keyword evidence="14" id="KW-0472">Membrane</keyword>
<dbReference type="InterPro" id="IPR044516">
    <property type="entry name" value="UXS-like"/>
</dbReference>
<accession>A0AAD6J2C9</accession>
<dbReference type="EC" id="4.1.1.35" evidence="6"/>
<dbReference type="GO" id="GO:0032580">
    <property type="term" value="C:Golgi cisterna membrane"/>
    <property type="evidence" value="ECO:0007669"/>
    <property type="project" value="UniProtKB-SubCell"/>
</dbReference>
<dbReference type="PANTHER" id="PTHR43078">
    <property type="entry name" value="UDP-GLUCURONIC ACID DECARBOXYLASE-RELATED"/>
    <property type="match status" value="1"/>
</dbReference>
<evidence type="ECO:0000313" key="19">
    <source>
        <dbReference type="EMBL" id="KAJ6263248.1"/>
    </source>
</evidence>
<proteinExistence type="inferred from homology"/>
<evidence type="ECO:0000256" key="14">
    <source>
        <dbReference type="ARBA" id="ARBA00023136"/>
    </source>
</evidence>
<evidence type="ECO:0000256" key="13">
    <source>
        <dbReference type="ARBA" id="ARBA00023034"/>
    </source>
</evidence>
<organism evidence="19 20">
    <name type="scientific">Drechslerella dactyloides</name>
    <name type="common">Nematode-trapping fungus</name>
    <name type="synonym">Arthrobotrys dactyloides</name>
    <dbReference type="NCBI Taxonomy" id="74499"/>
    <lineage>
        <taxon>Eukaryota</taxon>
        <taxon>Fungi</taxon>
        <taxon>Dikarya</taxon>
        <taxon>Ascomycota</taxon>
        <taxon>Pezizomycotina</taxon>
        <taxon>Orbiliomycetes</taxon>
        <taxon>Orbiliales</taxon>
        <taxon>Orbiliaceae</taxon>
        <taxon>Drechslerella</taxon>
    </lineage>
</organism>
<keyword evidence="20" id="KW-1185">Reference proteome</keyword>
<evidence type="ECO:0000313" key="20">
    <source>
        <dbReference type="Proteomes" id="UP001221413"/>
    </source>
</evidence>
<evidence type="ECO:0000256" key="6">
    <source>
        <dbReference type="ARBA" id="ARBA00012290"/>
    </source>
</evidence>
<dbReference type="GO" id="GO:0070403">
    <property type="term" value="F:NAD+ binding"/>
    <property type="evidence" value="ECO:0007669"/>
    <property type="project" value="InterPro"/>
</dbReference>
<evidence type="ECO:0000256" key="16">
    <source>
        <dbReference type="ARBA" id="ARBA00051601"/>
    </source>
</evidence>
<dbReference type="Pfam" id="PF16363">
    <property type="entry name" value="GDP_Man_Dehyd"/>
    <property type="match status" value="1"/>
</dbReference>
<evidence type="ECO:0000256" key="8">
    <source>
        <dbReference type="ARBA" id="ARBA00022692"/>
    </source>
</evidence>
<protein>
    <recommendedName>
        <fullName evidence="6">UDP-glucuronate decarboxylase</fullName>
        <ecNumber evidence="6">4.1.1.35</ecNumber>
    </recommendedName>
</protein>
<keyword evidence="12" id="KW-0520">NAD</keyword>
<dbReference type="CDD" id="cd05230">
    <property type="entry name" value="UGD_SDR_e"/>
    <property type="match status" value="1"/>
</dbReference>
<keyword evidence="11" id="KW-1133">Transmembrane helix</keyword>
<sequence length="491" mass="54258">MQANLTLDTSRAQDTQDNMISPRRPSGVSPTSNSMNAAQQIIGTAAITESPISSPTAGDRTDRLWESSPFRQALGNSSGEPRGAADPHDDQEDTSTMPAKVRGEISLDAVRSLYGSNAGFSGLRRSNSSVIYPGGPPEFPPVKKLNPLNKKRILVSGGAGFVGSHLVDRLMLMGHDVIAIDNYFTGSKTNLAHWFGHPNFEMIRLAIPLQPFSTTYSSLQLPPLNRHDVVDPIMLEVDQIYHLACPASPVHYQSNPVKTLKTGFFGTYNMLGLAKRVKARFLLTSTSEVYGDPEEHPQTESYWGHVNCIGPRACYDEGKRVAEALTYSYARQDNVDVRVARIFNTFGPRMNWNDGRVVSNFIVQALKGDDITIYGDGSATRSFQYVHDLVDGLIALMDSDFTDPVNLGNPEEYTIKQFADMIVELVNEHRQRCGDSGNTSKVTYLPAVADDPQKRKPDTTRAKEVLGWSPQWAAVDGLRETVAYFHRTMQQ</sequence>
<reference evidence="19" key="1">
    <citation type="submission" date="2023-01" db="EMBL/GenBank/DDBJ databases">
        <title>The chitinases involved in constricting ring structure development in the nematode-trapping fungus Drechslerella dactyloides.</title>
        <authorList>
            <person name="Wang R."/>
            <person name="Zhang L."/>
            <person name="Tang P."/>
            <person name="Li S."/>
            <person name="Liang L."/>
        </authorList>
    </citation>
    <scope>NUCLEOTIDE SEQUENCE</scope>
    <source>
        <strain evidence="19">YMF1.00031</strain>
    </source>
</reference>
<dbReference type="PANTHER" id="PTHR43078:SF6">
    <property type="entry name" value="UDP-GLUCURONIC ACID DECARBOXYLASE 1"/>
    <property type="match status" value="1"/>
</dbReference>
<keyword evidence="10" id="KW-0735">Signal-anchor</keyword>
<evidence type="ECO:0000256" key="4">
    <source>
        <dbReference type="ARBA" id="ARBA00005100"/>
    </source>
</evidence>
<evidence type="ECO:0000256" key="11">
    <source>
        <dbReference type="ARBA" id="ARBA00022989"/>
    </source>
</evidence>
<comment type="caution">
    <text evidence="19">The sequence shown here is derived from an EMBL/GenBank/DDBJ whole genome shotgun (WGS) entry which is preliminary data.</text>
</comment>
<feature type="compositionally biased region" description="Low complexity" evidence="17">
    <location>
        <begin position="37"/>
        <end position="48"/>
    </location>
</feature>
<dbReference type="AlphaFoldDB" id="A0AAD6J2C9"/>
<keyword evidence="7" id="KW-0963">Cytoplasm</keyword>
<comment type="cofactor">
    <cofactor evidence="1">
        <name>NAD(+)</name>
        <dbReference type="ChEBI" id="CHEBI:57540"/>
    </cofactor>
</comment>
<evidence type="ECO:0000256" key="15">
    <source>
        <dbReference type="ARBA" id="ARBA00023239"/>
    </source>
</evidence>
<dbReference type="EMBL" id="JAQGDS010000002">
    <property type="protein sequence ID" value="KAJ6263248.1"/>
    <property type="molecule type" value="Genomic_DNA"/>
</dbReference>
<evidence type="ECO:0000256" key="17">
    <source>
        <dbReference type="SAM" id="MobiDB-lite"/>
    </source>
</evidence>
<comment type="similarity">
    <text evidence="5">Belongs to the NAD(P)-dependent epimerase/dehydratase family. UDP-glucuronic acid decarboxylase subfamily.</text>
</comment>
<dbReference type="FunFam" id="3.40.50.720:FF:000150">
    <property type="entry name" value="UDP-glucuronic acid decarboxylase 6"/>
    <property type="match status" value="1"/>
</dbReference>
<keyword evidence="8" id="KW-0812">Transmembrane</keyword>
<keyword evidence="13" id="KW-0333">Golgi apparatus</keyword>
<evidence type="ECO:0000256" key="5">
    <source>
        <dbReference type="ARBA" id="ARBA00007505"/>
    </source>
</evidence>
<name>A0AAD6J2C9_DREDA</name>
<evidence type="ECO:0000256" key="1">
    <source>
        <dbReference type="ARBA" id="ARBA00001911"/>
    </source>
</evidence>
<dbReference type="Gene3D" id="3.40.50.720">
    <property type="entry name" value="NAD(P)-binding Rossmann-like Domain"/>
    <property type="match status" value="1"/>
</dbReference>
<dbReference type="GO" id="GO:0048040">
    <property type="term" value="F:UDP-glucuronate decarboxylase activity"/>
    <property type="evidence" value="ECO:0007669"/>
    <property type="project" value="UniProtKB-EC"/>
</dbReference>
<evidence type="ECO:0000256" key="7">
    <source>
        <dbReference type="ARBA" id="ARBA00022490"/>
    </source>
</evidence>